<feature type="region of interest" description="Disordered" evidence="1">
    <location>
        <begin position="144"/>
        <end position="208"/>
    </location>
</feature>
<accession>A0A9P5Q8L3</accession>
<dbReference type="OrthoDB" id="2367685at2759"/>
<evidence type="ECO:0000313" key="3">
    <source>
        <dbReference type="Proteomes" id="UP000772434"/>
    </source>
</evidence>
<proteinExistence type="predicted"/>
<sequence>MDDYNRTPVNPDRRALPRGWVECYNSQKDTWFGCFASSFERSHIDFFFFRYYVQTDVFPARISYYHPATETYAEGNHLFDSKLSSTSTSTSNPYSHQQFFSDPKDEQKTASPSTYVAGAPTATTPIPIYPEPTNVLILAHSSTSAPNTADLTSPPEYSAYSELSDDPQSNWSPGLEENSSSLPPGYTNSPIVAEPPSPHIQPLQSAPTEIDRSPSVVHLSVNSRPVSTGTNLSSAGYPLNSAHMYGSSPVLNVSSSPPPPVSSPETMTLAQKLYASAFSAHALSQGSRASNSASTVYLPPDSHLSPTISLPPNPDSANSFYKPGVSRNLNHLRPGSSYHAGSLNHTSSTLSLVSSHPTQQLSSTSRPQSEYQLSTRSAPITGRPTSIGRQGPTSLPNVTLVAHPPSTGVSNLTNQISTNSPPPSTTPTMNTATQSQIGVSGIQSPLPRSSIGGMSGYNAPAAAPAVMLHPVTPSNTSMVNVPGAVNVNTNAINDYQAIVNAQAQQIQQMMNALNLQQHNVQSGGHVQAQVPVTQQTYSAPTVHPTQPGSSHQSSHHGHGSFTSVLNTVGQGLMGAMHPQSAGSTGSSGTGSNGSSSLWSTIGHEALHLAEHEALSLVEHEAVSLVEQEASSLWNQL</sequence>
<feature type="compositionally biased region" description="Low complexity" evidence="1">
    <location>
        <begin position="543"/>
        <end position="552"/>
    </location>
</feature>
<organism evidence="2 3">
    <name type="scientific">Rhodocollybia butyracea</name>
    <dbReference type="NCBI Taxonomy" id="206335"/>
    <lineage>
        <taxon>Eukaryota</taxon>
        <taxon>Fungi</taxon>
        <taxon>Dikarya</taxon>
        <taxon>Basidiomycota</taxon>
        <taxon>Agaricomycotina</taxon>
        <taxon>Agaricomycetes</taxon>
        <taxon>Agaricomycetidae</taxon>
        <taxon>Agaricales</taxon>
        <taxon>Marasmiineae</taxon>
        <taxon>Omphalotaceae</taxon>
        <taxon>Rhodocollybia</taxon>
    </lineage>
</organism>
<dbReference type="AlphaFoldDB" id="A0A9P5Q8L3"/>
<name>A0A9P5Q8L3_9AGAR</name>
<dbReference type="Proteomes" id="UP000772434">
    <property type="component" value="Unassembled WGS sequence"/>
</dbReference>
<dbReference type="EMBL" id="JADNRY010000006">
    <property type="protein sequence ID" value="KAF9076657.1"/>
    <property type="molecule type" value="Genomic_DNA"/>
</dbReference>
<evidence type="ECO:0000256" key="1">
    <source>
        <dbReference type="SAM" id="MobiDB-lite"/>
    </source>
</evidence>
<protein>
    <submittedName>
        <fullName evidence="2">Uncharacterized protein</fullName>
    </submittedName>
</protein>
<feature type="region of interest" description="Disordered" evidence="1">
    <location>
        <begin position="349"/>
        <end position="392"/>
    </location>
</feature>
<feature type="compositionally biased region" description="Polar residues" evidence="1">
    <location>
        <begin position="357"/>
        <end position="392"/>
    </location>
</feature>
<feature type="region of interest" description="Disordered" evidence="1">
    <location>
        <begin position="538"/>
        <end position="596"/>
    </location>
</feature>
<feature type="compositionally biased region" description="Polar residues" evidence="1">
    <location>
        <begin position="166"/>
        <end position="190"/>
    </location>
</feature>
<comment type="caution">
    <text evidence="2">The sequence shown here is derived from an EMBL/GenBank/DDBJ whole genome shotgun (WGS) entry which is preliminary data.</text>
</comment>
<gene>
    <name evidence="2" type="ORF">BDP27DRAFT_1313693</name>
</gene>
<feature type="region of interest" description="Disordered" evidence="1">
    <location>
        <begin position="82"/>
        <end position="123"/>
    </location>
</feature>
<reference evidence="2" key="1">
    <citation type="submission" date="2020-11" db="EMBL/GenBank/DDBJ databases">
        <authorList>
            <consortium name="DOE Joint Genome Institute"/>
            <person name="Ahrendt S."/>
            <person name="Riley R."/>
            <person name="Andreopoulos W."/>
            <person name="Labutti K."/>
            <person name="Pangilinan J."/>
            <person name="Ruiz-Duenas F.J."/>
            <person name="Barrasa J.M."/>
            <person name="Sanchez-Garcia M."/>
            <person name="Camarero S."/>
            <person name="Miyauchi S."/>
            <person name="Serrano A."/>
            <person name="Linde D."/>
            <person name="Babiker R."/>
            <person name="Drula E."/>
            <person name="Ayuso-Fernandez I."/>
            <person name="Pacheco R."/>
            <person name="Padilla G."/>
            <person name="Ferreira P."/>
            <person name="Barriuso J."/>
            <person name="Kellner H."/>
            <person name="Castanera R."/>
            <person name="Alfaro M."/>
            <person name="Ramirez L."/>
            <person name="Pisabarro A.G."/>
            <person name="Kuo A."/>
            <person name="Tritt A."/>
            <person name="Lipzen A."/>
            <person name="He G."/>
            <person name="Yan M."/>
            <person name="Ng V."/>
            <person name="Cullen D."/>
            <person name="Martin F."/>
            <person name="Rosso M.-N."/>
            <person name="Henrissat B."/>
            <person name="Hibbett D."/>
            <person name="Martinez A.T."/>
            <person name="Grigoriev I.V."/>
        </authorList>
    </citation>
    <scope>NUCLEOTIDE SEQUENCE</scope>
    <source>
        <strain evidence="2">AH 40177</strain>
    </source>
</reference>
<evidence type="ECO:0000313" key="2">
    <source>
        <dbReference type="EMBL" id="KAF9076657.1"/>
    </source>
</evidence>
<keyword evidence="3" id="KW-1185">Reference proteome</keyword>